<dbReference type="GO" id="GO:0061630">
    <property type="term" value="F:ubiquitin protein ligase activity"/>
    <property type="evidence" value="ECO:0007669"/>
    <property type="project" value="UniProtKB-EC"/>
</dbReference>
<reference evidence="9" key="1">
    <citation type="submission" date="2025-08" db="UniProtKB">
        <authorList>
            <consortium name="RefSeq"/>
        </authorList>
    </citation>
    <scope>IDENTIFICATION</scope>
</reference>
<dbReference type="PANTHER" id="PTHR15710:SF67">
    <property type="entry name" value="E3 UBIQUITIN-PROTEIN LIGASE SGR9, AMYLOPLASTIC"/>
    <property type="match status" value="1"/>
</dbReference>
<dbReference type="PANTHER" id="PTHR15710">
    <property type="entry name" value="E3 UBIQUITIN-PROTEIN LIGASE PRAJA"/>
    <property type="match status" value="1"/>
</dbReference>
<keyword evidence="8" id="KW-1185">Reference proteome</keyword>
<dbReference type="Pfam" id="PF13639">
    <property type="entry name" value="zf-RING_2"/>
    <property type="match status" value="1"/>
</dbReference>
<dbReference type="RefSeq" id="XP_011077405.2">
    <property type="nucleotide sequence ID" value="XM_011079103.2"/>
</dbReference>
<dbReference type="SUPFAM" id="SSF57850">
    <property type="entry name" value="RING/U-box"/>
    <property type="match status" value="1"/>
</dbReference>
<evidence type="ECO:0000256" key="4">
    <source>
        <dbReference type="ARBA" id="ARBA00022771"/>
    </source>
</evidence>
<feature type="domain" description="RING-type" evidence="7">
    <location>
        <begin position="253"/>
        <end position="294"/>
    </location>
</feature>
<dbReference type="GeneID" id="105161422"/>
<dbReference type="EC" id="2.3.2.27" evidence="2"/>
<comment type="catalytic activity">
    <reaction evidence="1">
        <text>S-ubiquitinyl-[E2 ubiquitin-conjugating enzyme]-L-cysteine + [acceptor protein]-L-lysine = [E2 ubiquitin-conjugating enzyme]-L-cysteine + N(6)-ubiquitinyl-[acceptor protein]-L-lysine.</text>
        <dbReference type="EC" id="2.3.2.27"/>
    </reaction>
</comment>
<evidence type="ECO:0000256" key="1">
    <source>
        <dbReference type="ARBA" id="ARBA00000900"/>
    </source>
</evidence>
<name>A0A6I9T384_SESIN</name>
<dbReference type="InterPro" id="IPR001841">
    <property type="entry name" value="Znf_RING"/>
</dbReference>
<organism evidence="8 9">
    <name type="scientific">Sesamum indicum</name>
    <name type="common">Oriental sesame</name>
    <name type="synonym">Sesamum orientale</name>
    <dbReference type="NCBI Taxonomy" id="4182"/>
    <lineage>
        <taxon>Eukaryota</taxon>
        <taxon>Viridiplantae</taxon>
        <taxon>Streptophyta</taxon>
        <taxon>Embryophyta</taxon>
        <taxon>Tracheophyta</taxon>
        <taxon>Spermatophyta</taxon>
        <taxon>Magnoliopsida</taxon>
        <taxon>eudicotyledons</taxon>
        <taxon>Gunneridae</taxon>
        <taxon>Pentapetalae</taxon>
        <taxon>asterids</taxon>
        <taxon>lamiids</taxon>
        <taxon>Lamiales</taxon>
        <taxon>Pedaliaceae</taxon>
        <taxon>Sesamum</taxon>
    </lineage>
</organism>
<dbReference type="InterPro" id="IPR013083">
    <property type="entry name" value="Znf_RING/FYVE/PHD"/>
</dbReference>
<keyword evidence="5" id="KW-0862">Zinc</keyword>
<keyword evidence="4 6" id="KW-0863">Zinc-finger</keyword>
<evidence type="ECO:0000256" key="6">
    <source>
        <dbReference type="PROSITE-ProRule" id="PRU00175"/>
    </source>
</evidence>
<dbReference type="Gene3D" id="3.30.40.10">
    <property type="entry name" value="Zinc/RING finger domain, C3HC4 (zinc finger)"/>
    <property type="match status" value="1"/>
</dbReference>
<dbReference type="GO" id="GO:0016567">
    <property type="term" value="P:protein ubiquitination"/>
    <property type="evidence" value="ECO:0007669"/>
    <property type="project" value="TreeGrafter"/>
</dbReference>
<keyword evidence="3" id="KW-0479">Metal-binding</keyword>
<proteinExistence type="predicted"/>
<evidence type="ECO:0000256" key="3">
    <source>
        <dbReference type="ARBA" id="ARBA00022723"/>
    </source>
</evidence>
<dbReference type="Proteomes" id="UP000504604">
    <property type="component" value="Linkage group LG5"/>
</dbReference>
<dbReference type="PROSITE" id="PS50089">
    <property type="entry name" value="ZF_RING_2"/>
    <property type="match status" value="1"/>
</dbReference>
<dbReference type="FunCoup" id="A0A6I9T384">
    <property type="interactions" value="37"/>
</dbReference>
<evidence type="ECO:0000313" key="9">
    <source>
        <dbReference type="RefSeq" id="XP_011077405.2"/>
    </source>
</evidence>
<dbReference type="OrthoDB" id="21204at2759"/>
<dbReference type="SMART" id="SM00184">
    <property type="entry name" value="RING"/>
    <property type="match status" value="1"/>
</dbReference>
<evidence type="ECO:0000313" key="8">
    <source>
        <dbReference type="Proteomes" id="UP000504604"/>
    </source>
</evidence>
<dbReference type="InParanoid" id="A0A6I9T384"/>
<evidence type="ECO:0000259" key="7">
    <source>
        <dbReference type="PROSITE" id="PS50089"/>
    </source>
</evidence>
<dbReference type="GO" id="GO:0005737">
    <property type="term" value="C:cytoplasm"/>
    <property type="evidence" value="ECO:0007669"/>
    <property type="project" value="TreeGrafter"/>
</dbReference>
<dbReference type="AlphaFoldDB" id="A0A6I9T384"/>
<dbReference type="GO" id="GO:0008270">
    <property type="term" value="F:zinc ion binding"/>
    <property type="evidence" value="ECO:0007669"/>
    <property type="project" value="UniProtKB-KW"/>
</dbReference>
<accession>A0A6I9T384</accession>
<evidence type="ECO:0000256" key="2">
    <source>
        <dbReference type="ARBA" id="ARBA00012483"/>
    </source>
</evidence>
<gene>
    <name evidence="9" type="primary">LOC105161422</name>
</gene>
<sequence>MIVVRKSCSLRSNNFFFSRVLNYNNSLHIHTLLNDPTMANYINSTHTIIMAALSTLPSSHLSHLTHSISTVFHHHLRRLSALLSSPTLFSLTLRHLHSLSLHHKSLLIARHLLSSLTLLKHFMQNNGPETPPPLLYSAACMRLRDLDAVLLLLLLCELHQHDRELLDSPPSSWRAILCDYVSKSMLRLSSFGGCSSGEVLIQYIESVGRSWNLVNVMGLIGGGGEGKEGREAAASVAAVVALPTVEASGGGECVICKEEMKKGREVCELPCRHMFHWMCILRWLKKRNTCPCCRHRLPTDDVRREIDRLLEDFAKIGGGAGGGSNREWL</sequence>
<dbReference type="KEGG" id="sind:105161422"/>
<evidence type="ECO:0000256" key="5">
    <source>
        <dbReference type="ARBA" id="ARBA00022833"/>
    </source>
</evidence>
<dbReference type="CDD" id="cd16454">
    <property type="entry name" value="RING-H2_PA-TM-RING"/>
    <property type="match status" value="1"/>
</dbReference>
<protein>
    <recommendedName>
        <fullName evidence="2">RING-type E3 ubiquitin transferase</fullName>
        <ecNumber evidence="2">2.3.2.27</ecNumber>
    </recommendedName>
</protein>